<organism evidence="3 4">
    <name type="scientific">Caenorhabditis auriculariae</name>
    <dbReference type="NCBI Taxonomy" id="2777116"/>
    <lineage>
        <taxon>Eukaryota</taxon>
        <taxon>Metazoa</taxon>
        <taxon>Ecdysozoa</taxon>
        <taxon>Nematoda</taxon>
        <taxon>Chromadorea</taxon>
        <taxon>Rhabditida</taxon>
        <taxon>Rhabditina</taxon>
        <taxon>Rhabditomorpha</taxon>
        <taxon>Rhabditoidea</taxon>
        <taxon>Rhabditidae</taxon>
        <taxon>Peloderinae</taxon>
        <taxon>Caenorhabditis</taxon>
    </lineage>
</organism>
<feature type="compositionally biased region" description="Acidic residues" evidence="2">
    <location>
        <begin position="117"/>
        <end position="129"/>
    </location>
</feature>
<evidence type="ECO:0000256" key="2">
    <source>
        <dbReference type="SAM" id="MobiDB-lite"/>
    </source>
</evidence>
<dbReference type="EMBL" id="CAJGYM010000001">
    <property type="protein sequence ID" value="CAD6184520.1"/>
    <property type="molecule type" value="Genomic_DNA"/>
</dbReference>
<dbReference type="Proteomes" id="UP000835052">
    <property type="component" value="Unassembled WGS sequence"/>
</dbReference>
<dbReference type="AlphaFoldDB" id="A0A8S1GS19"/>
<comment type="caution">
    <text evidence="3">The sequence shown here is derived from an EMBL/GenBank/DDBJ whole genome shotgun (WGS) entry which is preliminary data.</text>
</comment>
<proteinExistence type="predicted"/>
<keyword evidence="4" id="KW-1185">Reference proteome</keyword>
<evidence type="ECO:0000313" key="4">
    <source>
        <dbReference type="Proteomes" id="UP000835052"/>
    </source>
</evidence>
<keyword evidence="1" id="KW-0175">Coiled coil</keyword>
<accession>A0A8S1GS19</accession>
<gene>
    <name evidence="3" type="ORF">CAUJ_LOCUS439</name>
</gene>
<protein>
    <submittedName>
        <fullName evidence="3">Uncharacterized protein</fullName>
    </submittedName>
</protein>
<feature type="compositionally biased region" description="Polar residues" evidence="2">
    <location>
        <begin position="59"/>
        <end position="83"/>
    </location>
</feature>
<reference evidence="3" key="1">
    <citation type="submission" date="2020-10" db="EMBL/GenBank/DDBJ databases">
        <authorList>
            <person name="Kikuchi T."/>
        </authorList>
    </citation>
    <scope>NUCLEOTIDE SEQUENCE</scope>
    <source>
        <strain evidence="3">NKZ352</strain>
    </source>
</reference>
<feature type="region of interest" description="Disordered" evidence="2">
    <location>
        <begin position="22"/>
        <end position="89"/>
    </location>
</feature>
<name>A0A8S1GS19_9PELO</name>
<sequence>MNDSKSDTRSFNVGEQAFAKSSLFASPAPKKKQVCLGGQKKEVTISRKPPPSPFVLRRASSNASKSEIVKPQTSSETAPCSQKENVELAKENVSESATFIIEKSMAAEPILPQASTEGEEERMEVDEEVAPQPLKEAEVSVDQTLTPRRPRRPSKGRRSSILVPRLEESIVADSNGRETTNTKKDEYATLLSDSVMKEPDDPISNIISYKKRLNAYEKSLEEEKISWDHLVTTYQKRMVIAKEKIDQPVMEKKEKKKTFDEMLEEDDPKRLINKELNKFADSTRDAEKKIARFTEEYRKTLEEKEFKESRYLALKKIRDAHAPTREQMEEEIAFWSEINDQAAALLTERLDCDVPCIF</sequence>
<feature type="coiled-coil region" evidence="1">
    <location>
        <begin position="283"/>
        <end position="310"/>
    </location>
</feature>
<evidence type="ECO:0000256" key="1">
    <source>
        <dbReference type="SAM" id="Coils"/>
    </source>
</evidence>
<feature type="compositionally biased region" description="Basic residues" evidence="2">
    <location>
        <begin position="148"/>
        <end position="158"/>
    </location>
</feature>
<feature type="region of interest" description="Disordered" evidence="2">
    <location>
        <begin position="108"/>
        <end position="184"/>
    </location>
</feature>
<evidence type="ECO:0000313" key="3">
    <source>
        <dbReference type="EMBL" id="CAD6184520.1"/>
    </source>
</evidence>